<keyword evidence="8 13" id="KW-0732">Signal</keyword>
<dbReference type="Proteomes" id="UP000261680">
    <property type="component" value="Unplaced"/>
</dbReference>
<protein>
    <recommendedName>
        <fullName evidence="4">Apolipoprotein A-II</fullName>
    </recommendedName>
    <alternativeName>
        <fullName evidence="12">Apolipoprotein A2</fullName>
    </alternativeName>
</protein>
<dbReference type="GO" id="GO:0050766">
    <property type="term" value="P:positive regulation of phagocytosis"/>
    <property type="evidence" value="ECO:0007669"/>
    <property type="project" value="Ensembl"/>
</dbReference>
<dbReference type="AlphaFoldDB" id="A0A384CVS6"/>
<evidence type="ECO:0000256" key="3">
    <source>
        <dbReference type="ARBA" id="ARBA00010232"/>
    </source>
</evidence>
<dbReference type="GO" id="GO:0034380">
    <property type="term" value="P:high-density lipoprotein particle assembly"/>
    <property type="evidence" value="ECO:0007669"/>
    <property type="project" value="Ensembl"/>
</dbReference>
<dbReference type="GO" id="GO:0034375">
    <property type="term" value="P:high-density lipoprotein particle remodeling"/>
    <property type="evidence" value="ECO:0007669"/>
    <property type="project" value="Ensembl"/>
</dbReference>
<dbReference type="CTD" id="336"/>
<dbReference type="GO" id="GO:0070653">
    <property type="term" value="F:high-density lipoprotein particle receptor binding"/>
    <property type="evidence" value="ECO:0007669"/>
    <property type="project" value="Ensembl"/>
</dbReference>
<dbReference type="STRING" id="29073.ENSUMAP00000033216"/>
<evidence type="ECO:0000256" key="11">
    <source>
        <dbReference type="ARBA" id="ARBA00025881"/>
    </source>
</evidence>
<dbReference type="GO" id="GO:0120020">
    <property type="term" value="F:cholesterol transfer activity"/>
    <property type="evidence" value="ECO:0007669"/>
    <property type="project" value="Ensembl"/>
</dbReference>
<dbReference type="GO" id="GO:0034190">
    <property type="term" value="F:apolipoprotein receptor binding"/>
    <property type="evidence" value="ECO:0007669"/>
    <property type="project" value="Ensembl"/>
</dbReference>
<dbReference type="GO" id="GO:0010903">
    <property type="term" value="P:negative regulation of very-low-density lipoprotein particle remodeling"/>
    <property type="evidence" value="ECO:0007669"/>
    <property type="project" value="Ensembl"/>
</dbReference>
<dbReference type="GeneID" id="103672014"/>
<dbReference type="GO" id="GO:0034370">
    <property type="term" value="P:triglyceride-rich lipoprotein particle remodeling"/>
    <property type="evidence" value="ECO:0007669"/>
    <property type="project" value="Ensembl"/>
</dbReference>
<dbReference type="GO" id="GO:0050996">
    <property type="term" value="P:positive regulation of lipid catabolic process"/>
    <property type="evidence" value="ECO:0007669"/>
    <property type="project" value="Ensembl"/>
</dbReference>
<comment type="similarity">
    <text evidence="3">Belongs to the apolipoprotein A2 family.</text>
</comment>
<dbReference type="GO" id="GO:0043691">
    <property type="term" value="P:reverse cholesterol transport"/>
    <property type="evidence" value="ECO:0007669"/>
    <property type="project" value="Ensembl"/>
</dbReference>
<dbReference type="GO" id="GO:0009749">
    <property type="term" value="P:response to glucose"/>
    <property type="evidence" value="ECO:0007669"/>
    <property type="project" value="Ensembl"/>
</dbReference>
<dbReference type="OMA" id="LTICSFE"/>
<dbReference type="Pfam" id="PF04711">
    <property type="entry name" value="ApoA-II"/>
    <property type="match status" value="1"/>
</dbReference>
<keyword evidence="6" id="KW-0964">Secreted</keyword>
<evidence type="ECO:0000256" key="1">
    <source>
        <dbReference type="ARBA" id="ARBA00003879"/>
    </source>
</evidence>
<dbReference type="Ensembl" id="ENSUMAT00000039296.1">
    <property type="protein sequence ID" value="ENSUMAP00000033216.1"/>
    <property type="gene ID" value="ENSUMAG00000023946.1"/>
</dbReference>
<dbReference type="GO" id="GO:0031072">
    <property type="term" value="F:heat shock protein binding"/>
    <property type="evidence" value="ECO:0007669"/>
    <property type="project" value="Ensembl"/>
</dbReference>
<dbReference type="GO" id="GO:0034361">
    <property type="term" value="C:very-low-density lipoprotein particle"/>
    <property type="evidence" value="ECO:0007669"/>
    <property type="project" value="Ensembl"/>
</dbReference>
<dbReference type="GO" id="GO:0060621">
    <property type="term" value="P:negative regulation of cholesterol import"/>
    <property type="evidence" value="ECO:0007669"/>
    <property type="project" value="Ensembl"/>
</dbReference>
<dbReference type="GO" id="GO:0034384">
    <property type="term" value="P:high-density lipoprotein particle clearance"/>
    <property type="evidence" value="ECO:0007669"/>
    <property type="project" value="Ensembl"/>
</dbReference>
<dbReference type="GO" id="GO:1904646">
    <property type="term" value="P:cellular response to amyloid-beta"/>
    <property type="evidence" value="ECO:0007669"/>
    <property type="project" value="Ensembl"/>
</dbReference>
<keyword evidence="10" id="KW-0445">Lipid transport</keyword>
<accession>A0A384CVS6</accession>
<dbReference type="RefSeq" id="XP_008698873.1">
    <property type="nucleotide sequence ID" value="XM_008700651.2"/>
</dbReference>
<dbReference type="GO" id="GO:0015485">
    <property type="term" value="F:cholesterol binding"/>
    <property type="evidence" value="ECO:0007669"/>
    <property type="project" value="Ensembl"/>
</dbReference>
<keyword evidence="7" id="KW-0165">Cleavage on pair of basic residues</keyword>
<sequence>MKLLAMAVLFLAVGSLEGAIVRRQAEELTLQNLVSKYFQTVTDYGKDLFEKVKSPELQAQAKSYVEKTQEQLIPLVKRAGTDVINFLSNFMDLKTQPDRCPDHCLRSAAGP</sequence>
<dbReference type="GO" id="GO:0008035">
    <property type="term" value="F:high-density lipoprotein particle binding"/>
    <property type="evidence" value="ECO:0007669"/>
    <property type="project" value="TreeGrafter"/>
</dbReference>
<dbReference type="PANTHER" id="PTHR11027">
    <property type="entry name" value="APOLIPOPROTEIN A-II"/>
    <property type="match status" value="1"/>
</dbReference>
<organism evidence="15 16">
    <name type="scientific">Ursus maritimus</name>
    <name type="common">Polar bear</name>
    <name type="synonym">Thalarctos maritimus</name>
    <dbReference type="NCBI Taxonomy" id="29073"/>
    <lineage>
        <taxon>Eukaryota</taxon>
        <taxon>Metazoa</taxon>
        <taxon>Chordata</taxon>
        <taxon>Craniata</taxon>
        <taxon>Vertebrata</taxon>
        <taxon>Euteleostomi</taxon>
        <taxon>Mammalia</taxon>
        <taxon>Eutheria</taxon>
        <taxon>Laurasiatheria</taxon>
        <taxon>Carnivora</taxon>
        <taxon>Caniformia</taxon>
        <taxon>Ursidae</taxon>
        <taxon>Ursus</taxon>
    </lineage>
</organism>
<dbReference type="GeneTree" id="ENSGT00390000003306"/>
<dbReference type="GO" id="GO:0033700">
    <property type="term" value="P:phospholipid efflux"/>
    <property type="evidence" value="ECO:0007669"/>
    <property type="project" value="Ensembl"/>
</dbReference>
<evidence type="ECO:0000256" key="4">
    <source>
        <dbReference type="ARBA" id="ARBA00022421"/>
    </source>
</evidence>
<name>A0A384CVS6_URSMA</name>
<reference evidence="14" key="1">
    <citation type="submission" date="2019-03" db="UniProtKB">
        <authorList>
            <consortium name="Ensembl"/>
        </authorList>
    </citation>
    <scope>IDENTIFICATION</scope>
</reference>
<evidence type="ECO:0000256" key="12">
    <source>
        <dbReference type="ARBA" id="ARBA00030900"/>
    </source>
</evidence>
<reference evidence="16" key="2">
    <citation type="submission" date="2025-04" db="UniProtKB">
        <authorList>
            <consortium name="RefSeq"/>
        </authorList>
    </citation>
    <scope>IDENTIFICATION</scope>
    <source>
        <tissue evidence="16">Whole blood</tissue>
    </source>
</reference>
<dbReference type="GO" id="GO:0046982">
    <property type="term" value="F:protein heterodimerization activity"/>
    <property type="evidence" value="ECO:0007669"/>
    <property type="project" value="Ensembl"/>
</dbReference>
<dbReference type="GO" id="GO:0034366">
    <property type="term" value="C:spherical high-density lipoprotein particle"/>
    <property type="evidence" value="ECO:0007669"/>
    <property type="project" value="Ensembl"/>
</dbReference>
<dbReference type="GO" id="GO:0006656">
    <property type="term" value="P:phosphatidylcholine biosynthetic process"/>
    <property type="evidence" value="ECO:0007669"/>
    <property type="project" value="Ensembl"/>
</dbReference>
<comment type="subunit">
    <text evidence="11">Monomer. Interacts with NAXE and NDRG1.</text>
</comment>
<dbReference type="GO" id="GO:0042632">
    <property type="term" value="P:cholesterol homeostasis"/>
    <property type="evidence" value="ECO:0007669"/>
    <property type="project" value="Ensembl"/>
</dbReference>
<keyword evidence="5" id="KW-0813">Transport</keyword>
<evidence type="ECO:0000256" key="13">
    <source>
        <dbReference type="SAM" id="SignalP"/>
    </source>
</evidence>
<evidence type="ECO:0000256" key="7">
    <source>
        <dbReference type="ARBA" id="ARBA00022685"/>
    </source>
</evidence>
<keyword evidence="9" id="KW-0345">HDL</keyword>
<dbReference type="GO" id="GO:0034374">
    <property type="term" value="P:low-density lipoprotein particle remodeling"/>
    <property type="evidence" value="ECO:0007669"/>
    <property type="project" value="Ensembl"/>
</dbReference>
<dbReference type="GO" id="GO:0050821">
    <property type="term" value="P:protein stabilization"/>
    <property type="evidence" value="ECO:0007669"/>
    <property type="project" value="Ensembl"/>
</dbReference>
<dbReference type="GO" id="GO:0033344">
    <property type="term" value="P:cholesterol efflux"/>
    <property type="evidence" value="ECO:0007669"/>
    <property type="project" value="Ensembl"/>
</dbReference>
<dbReference type="GO" id="GO:0060228">
    <property type="term" value="F:phosphatidylcholine-sterol O-acyltransferase activator activity"/>
    <property type="evidence" value="ECO:0007669"/>
    <property type="project" value="Ensembl"/>
</dbReference>
<evidence type="ECO:0000256" key="8">
    <source>
        <dbReference type="ARBA" id="ARBA00022729"/>
    </source>
</evidence>
<dbReference type="InterPro" id="IPR006801">
    <property type="entry name" value="ApoA-II"/>
</dbReference>
<evidence type="ECO:0000313" key="14">
    <source>
        <dbReference type="Ensembl" id="ENSUMAP00000033216"/>
    </source>
</evidence>
<dbReference type="GO" id="GO:0055102">
    <property type="term" value="F:lipase inhibitor activity"/>
    <property type="evidence" value="ECO:0007669"/>
    <property type="project" value="Ensembl"/>
</dbReference>
<dbReference type="GO" id="GO:0042157">
    <property type="term" value="P:lipoprotein metabolic process"/>
    <property type="evidence" value="ECO:0007669"/>
    <property type="project" value="InterPro"/>
</dbReference>
<dbReference type="GO" id="GO:0042803">
    <property type="term" value="F:protein homodimerization activity"/>
    <property type="evidence" value="ECO:0007669"/>
    <property type="project" value="Ensembl"/>
</dbReference>
<dbReference type="SUPFAM" id="SSF82936">
    <property type="entry name" value="Apolipoprotein A-II"/>
    <property type="match status" value="1"/>
</dbReference>
<dbReference type="GO" id="GO:0019899">
    <property type="term" value="F:enzyme binding"/>
    <property type="evidence" value="ECO:0007669"/>
    <property type="project" value="Ensembl"/>
</dbReference>
<dbReference type="GO" id="GO:0048018">
    <property type="term" value="F:receptor ligand activity"/>
    <property type="evidence" value="ECO:0007669"/>
    <property type="project" value="Ensembl"/>
</dbReference>
<evidence type="ECO:0000256" key="10">
    <source>
        <dbReference type="ARBA" id="ARBA00023055"/>
    </source>
</evidence>
<dbReference type="GO" id="GO:0050995">
    <property type="term" value="P:negative regulation of lipid catabolic process"/>
    <property type="evidence" value="ECO:0007669"/>
    <property type="project" value="Ensembl"/>
</dbReference>
<evidence type="ECO:0000256" key="6">
    <source>
        <dbReference type="ARBA" id="ARBA00022525"/>
    </source>
</evidence>
<dbReference type="GO" id="GO:0002719">
    <property type="term" value="P:negative regulation of cytokine production involved in immune response"/>
    <property type="evidence" value="ECO:0007669"/>
    <property type="project" value="Ensembl"/>
</dbReference>
<dbReference type="InterPro" id="IPR036172">
    <property type="entry name" value="ApoA-II_sf"/>
</dbReference>
<dbReference type="GO" id="GO:0042627">
    <property type="term" value="C:chylomicron"/>
    <property type="evidence" value="ECO:0007669"/>
    <property type="project" value="Ensembl"/>
</dbReference>
<evidence type="ECO:0000256" key="5">
    <source>
        <dbReference type="ARBA" id="ARBA00022448"/>
    </source>
</evidence>
<dbReference type="GO" id="GO:0031210">
    <property type="term" value="F:phosphatidylcholine binding"/>
    <property type="evidence" value="ECO:0007669"/>
    <property type="project" value="Ensembl"/>
</dbReference>
<evidence type="ECO:0000256" key="9">
    <source>
        <dbReference type="ARBA" id="ARBA00022850"/>
    </source>
</evidence>
<gene>
    <name evidence="14 16" type="primary">APOA2</name>
</gene>
<proteinExistence type="inferred from homology"/>
<feature type="chain" id="PRO_5044587629" description="Apolipoprotein A-II" evidence="13">
    <location>
        <begin position="19"/>
        <end position="111"/>
    </location>
</feature>
<feature type="signal peptide" evidence="13">
    <location>
        <begin position="1"/>
        <end position="18"/>
    </location>
</feature>
<keyword evidence="15" id="KW-1185">Reference proteome</keyword>
<evidence type="ECO:0000313" key="15">
    <source>
        <dbReference type="Proteomes" id="UP000261680"/>
    </source>
</evidence>
<dbReference type="KEGG" id="umr:103672014"/>
<dbReference type="GO" id="GO:0009395">
    <property type="term" value="P:phospholipid catabolic process"/>
    <property type="evidence" value="ECO:0007669"/>
    <property type="project" value="Ensembl"/>
</dbReference>
<evidence type="ECO:0000313" key="16">
    <source>
        <dbReference type="RefSeq" id="XP_008698873.1"/>
    </source>
</evidence>
<comment type="subcellular location">
    <subcellularLocation>
        <location evidence="2">Secreted</location>
    </subcellularLocation>
</comment>
<evidence type="ECO:0000256" key="2">
    <source>
        <dbReference type="ARBA" id="ARBA00004613"/>
    </source>
</evidence>
<comment type="function">
    <text evidence="1">May stabilize HDL (high density lipoprotein) structure by its association with lipids, and affect the HDL metabolism.</text>
</comment>
<dbReference type="Gene3D" id="6.10.250.100">
    <property type="match status" value="1"/>
</dbReference>
<dbReference type="GO" id="GO:0071402">
    <property type="term" value="P:cellular response to lipoprotein particle stimulus"/>
    <property type="evidence" value="ECO:0007669"/>
    <property type="project" value="Ensembl"/>
</dbReference>
<dbReference type="PANTHER" id="PTHR11027:SF0">
    <property type="entry name" value="APOLIPOPROTEIN A-II"/>
    <property type="match status" value="1"/>
</dbReference>
<dbReference type="OrthoDB" id="9450770at2759"/>
<dbReference type="GO" id="GO:0032757">
    <property type="term" value="P:positive regulation of interleukin-8 production"/>
    <property type="evidence" value="ECO:0007669"/>
    <property type="project" value="Ensembl"/>
</dbReference>
<dbReference type="GO" id="GO:0046340">
    <property type="term" value="P:diacylglycerol catabolic process"/>
    <property type="evidence" value="ECO:0007669"/>
    <property type="project" value="Ensembl"/>
</dbReference>